<keyword evidence="2 5" id="KW-0378">Hydrolase</keyword>
<feature type="active site" description="Proton acceptor" evidence="3">
    <location>
        <position position="400"/>
    </location>
</feature>
<dbReference type="InterPro" id="IPR000639">
    <property type="entry name" value="Epox_hydrolase-like"/>
</dbReference>
<evidence type="ECO:0000313" key="6">
    <source>
        <dbReference type="Proteomes" id="UP000799766"/>
    </source>
</evidence>
<organism evidence="5 6">
    <name type="scientific">Lineolata rhizophorae</name>
    <dbReference type="NCBI Taxonomy" id="578093"/>
    <lineage>
        <taxon>Eukaryota</taxon>
        <taxon>Fungi</taxon>
        <taxon>Dikarya</taxon>
        <taxon>Ascomycota</taxon>
        <taxon>Pezizomycotina</taxon>
        <taxon>Dothideomycetes</taxon>
        <taxon>Dothideomycetes incertae sedis</taxon>
        <taxon>Lineolatales</taxon>
        <taxon>Lineolataceae</taxon>
        <taxon>Lineolata</taxon>
    </lineage>
</organism>
<dbReference type="Proteomes" id="UP000799766">
    <property type="component" value="Unassembled WGS sequence"/>
</dbReference>
<gene>
    <name evidence="5" type="ORF">BDY21DRAFT_412753</name>
</gene>
<dbReference type="InterPro" id="IPR016292">
    <property type="entry name" value="Epoxide_hydrolase"/>
</dbReference>
<keyword evidence="6" id="KW-1185">Reference proteome</keyword>
<dbReference type="Gene3D" id="3.40.50.1820">
    <property type="entry name" value="alpha/beta hydrolase"/>
    <property type="match status" value="1"/>
</dbReference>
<reference evidence="5" key="1">
    <citation type="journal article" date="2020" name="Stud. Mycol.">
        <title>101 Dothideomycetes genomes: a test case for predicting lifestyles and emergence of pathogens.</title>
        <authorList>
            <person name="Haridas S."/>
            <person name="Albert R."/>
            <person name="Binder M."/>
            <person name="Bloem J."/>
            <person name="Labutti K."/>
            <person name="Salamov A."/>
            <person name="Andreopoulos B."/>
            <person name="Baker S."/>
            <person name="Barry K."/>
            <person name="Bills G."/>
            <person name="Bluhm B."/>
            <person name="Cannon C."/>
            <person name="Castanera R."/>
            <person name="Culley D."/>
            <person name="Daum C."/>
            <person name="Ezra D."/>
            <person name="Gonzalez J."/>
            <person name="Henrissat B."/>
            <person name="Kuo A."/>
            <person name="Liang C."/>
            <person name="Lipzen A."/>
            <person name="Lutzoni F."/>
            <person name="Magnuson J."/>
            <person name="Mondo S."/>
            <person name="Nolan M."/>
            <person name="Ohm R."/>
            <person name="Pangilinan J."/>
            <person name="Park H.-J."/>
            <person name="Ramirez L."/>
            <person name="Alfaro M."/>
            <person name="Sun H."/>
            <person name="Tritt A."/>
            <person name="Yoshinaga Y."/>
            <person name="Zwiers L.-H."/>
            <person name="Turgeon B."/>
            <person name="Goodwin S."/>
            <person name="Spatafora J."/>
            <person name="Crous P."/>
            <person name="Grigoriev I."/>
        </authorList>
    </citation>
    <scope>NUCLEOTIDE SEQUENCE</scope>
    <source>
        <strain evidence="5">ATCC 16933</strain>
    </source>
</reference>
<dbReference type="InterPro" id="IPR010497">
    <property type="entry name" value="Epoxide_hydro_N"/>
</dbReference>
<dbReference type="Pfam" id="PF06441">
    <property type="entry name" value="EHN"/>
    <property type="match status" value="1"/>
</dbReference>
<dbReference type="PANTHER" id="PTHR21661:SF39">
    <property type="entry name" value="HYDROLASE, PUTATIVE (AFU_ORTHOLOGUE AFUA_3G08960)-RELATED"/>
    <property type="match status" value="1"/>
</dbReference>
<feature type="active site" description="Proton donor" evidence="3">
    <location>
        <position position="340"/>
    </location>
</feature>
<dbReference type="GO" id="GO:0097176">
    <property type="term" value="P:epoxide metabolic process"/>
    <property type="evidence" value="ECO:0007669"/>
    <property type="project" value="TreeGrafter"/>
</dbReference>
<dbReference type="EMBL" id="MU001670">
    <property type="protein sequence ID" value="KAF2462450.1"/>
    <property type="molecule type" value="Genomic_DNA"/>
</dbReference>
<evidence type="ECO:0000313" key="5">
    <source>
        <dbReference type="EMBL" id="KAF2462450.1"/>
    </source>
</evidence>
<name>A0A6A6PF81_9PEZI</name>
<feature type="domain" description="Epoxide hydrolase N-terminal" evidence="4">
    <location>
        <begin position="31"/>
        <end position="144"/>
    </location>
</feature>
<dbReference type="OrthoDB" id="7130006at2759"/>
<evidence type="ECO:0000256" key="3">
    <source>
        <dbReference type="PIRSR" id="PIRSR001112-1"/>
    </source>
</evidence>
<proteinExistence type="inferred from homology"/>
<evidence type="ECO:0000259" key="4">
    <source>
        <dbReference type="Pfam" id="PF06441"/>
    </source>
</evidence>
<comment type="similarity">
    <text evidence="1">Belongs to the peptidase S33 family.</text>
</comment>
<accession>A0A6A6PF81</accession>
<dbReference type="PANTHER" id="PTHR21661">
    <property type="entry name" value="EPOXIDE HYDROLASE 1-RELATED"/>
    <property type="match status" value="1"/>
</dbReference>
<dbReference type="AlphaFoldDB" id="A0A6A6PF81"/>
<evidence type="ECO:0000256" key="2">
    <source>
        <dbReference type="ARBA" id="ARBA00022801"/>
    </source>
</evidence>
<feature type="active site" description="Nucleophile" evidence="3">
    <location>
        <position position="217"/>
    </location>
</feature>
<dbReference type="PRINTS" id="PR00412">
    <property type="entry name" value="EPOXHYDRLASE"/>
</dbReference>
<protein>
    <submittedName>
        <fullName evidence="5">Putative epoxide hydrolase</fullName>
    </submittedName>
</protein>
<dbReference type="InterPro" id="IPR029058">
    <property type="entry name" value="AB_hydrolase_fold"/>
</dbReference>
<dbReference type="PIRSF" id="PIRSF001112">
    <property type="entry name" value="Epoxide_hydrolase"/>
    <property type="match status" value="1"/>
</dbReference>
<sequence length="429" mass="48198">MVSSQFLRAIESSNQPFGRVPEAAKVKQHSCELDVPPSTLTELRSLVNAAELGPETCENVWPGAASKYGLTHSWMKEAVQNWGDETLFNWSEIQNSINSVPHFTTTVEHCNRSYTVHYTALFSERSDAIPIVNIHGWPGCFLEFLGIMNKLQSEHTPSTLPYHFIVLSMPGYTFSSGPPLEREDFNVYDVSRIFQSVLAQLGFSDSPDKKYIVAGGDIGSRVARGLAVLDPACAGVHLNFCADLPMLSYSRENLSDHDRRRLQRLDEFMREGIGYGMMHATRPATLGFVLSSSPVALLAWLAEKYISWADEDTTPSTETILTFVTLYWLTQTLPRSIYPYRSDFAPSERVPSHGHPAWNIPAGKAFGYSDFPNEIQPVPKEWVEKTGRLSWYNVHDKGGHFAALERPEAVLLDLKNFVDHALDKDRQRA</sequence>
<evidence type="ECO:0000256" key="1">
    <source>
        <dbReference type="ARBA" id="ARBA00010088"/>
    </source>
</evidence>
<dbReference type="GO" id="GO:0004301">
    <property type="term" value="F:epoxide hydrolase activity"/>
    <property type="evidence" value="ECO:0007669"/>
    <property type="project" value="TreeGrafter"/>
</dbReference>
<dbReference type="SUPFAM" id="SSF53474">
    <property type="entry name" value="alpha/beta-Hydrolases"/>
    <property type="match status" value="1"/>
</dbReference>